<gene>
    <name evidence="1" type="ORF">CCAX7_002330</name>
</gene>
<keyword evidence="2" id="KW-1185">Reference proteome</keyword>
<accession>A0A402CS13</accession>
<sequence length="176" mass="19123">MALAITLGALSALCVSLIYFIVEYLNPTSPLRTFFDLVSYNYTSTLPSTSLYQQLSNDINRQMALFADPAAYLVGGIVMGETVSRRYSQRQVFLAGGGMAFALNLVALSIPWGMRLVSQHGHLQPGQIDPKLEAMQGLLTLFWIGMCLVGIEIGLRWRNAKLSGADAKTAPAAPSH</sequence>
<evidence type="ECO:0000313" key="1">
    <source>
        <dbReference type="EMBL" id="BDI28182.1"/>
    </source>
</evidence>
<name>A0A402CS13_9BACT</name>
<proteinExistence type="predicted"/>
<dbReference type="EMBL" id="AP025739">
    <property type="protein sequence ID" value="BDI28182.1"/>
    <property type="molecule type" value="Genomic_DNA"/>
</dbReference>
<dbReference type="AlphaFoldDB" id="A0A402CS13"/>
<organism evidence="1 2">
    <name type="scientific">Capsulimonas corticalis</name>
    <dbReference type="NCBI Taxonomy" id="2219043"/>
    <lineage>
        <taxon>Bacteria</taxon>
        <taxon>Bacillati</taxon>
        <taxon>Armatimonadota</taxon>
        <taxon>Armatimonadia</taxon>
        <taxon>Capsulimonadales</taxon>
        <taxon>Capsulimonadaceae</taxon>
        <taxon>Capsulimonas</taxon>
    </lineage>
</organism>
<evidence type="ECO:0000313" key="2">
    <source>
        <dbReference type="Proteomes" id="UP000287394"/>
    </source>
</evidence>
<dbReference type="KEGG" id="ccot:CCAX7_002330"/>
<dbReference type="Proteomes" id="UP000287394">
    <property type="component" value="Chromosome"/>
</dbReference>
<protein>
    <submittedName>
        <fullName evidence="1">Uncharacterized protein</fullName>
    </submittedName>
</protein>
<reference evidence="1 2" key="1">
    <citation type="journal article" date="2019" name="Int. J. Syst. Evol. Microbiol.">
        <title>Capsulimonas corticalis gen. nov., sp. nov., an aerobic capsulated bacterium, of a novel bacterial order, Capsulimonadales ord. nov., of the class Armatimonadia of the phylum Armatimonadetes.</title>
        <authorList>
            <person name="Li J."/>
            <person name="Kudo C."/>
            <person name="Tonouchi A."/>
        </authorList>
    </citation>
    <scope>NUCLEOTIDE SEQUENCE [LARGE SCALE GENOMIC DNA]</scope>
    <source>
        <strain evidence="1 2">AX-7</strain>
    </source>
</reference>